<protein>
    <recommendedName>
        <fullName evidence="2">DUF305 domain-containing protein</fullName>
    </recommendedName>
</protein>
<dbReference type="PROSITE" id="PS51257">
    <property type="entry name" value="PROKAR_LIPOPROTEIN"/>
    <property type="match status" value="1"/>
</dbReference>
<dbReference type="PANTHER" id="PTHR36933">
    <property type="entry name" value="SLL0788 PROTEIN"/>
    <property type="match status" value="1"/>
</dbReference>
<reference evidence="4" key="1">
    <citation type="journal article" date="2019" name="Int. J. Syst. Evol. Microbiol.">
        <title>The Global Catalogue of Microorganisms (GCM) 10K type strain sequencing project: providing services to taxonomists for standard genome sequencing and annotation.</title>
        <authorList>
            <consortium name="The Broad Institute Genomics Platform"/>
            <consortium name="The Broad Institute Genome Sequencing Center for Infectious Disease"/>
            <person name="Wu L."/>
            <person name="Ma J."/>
        </authorList>
    </citation>
    <scope>NUCLEOTIDE SEQUENCE [LARGE SCALE GENOMIC DNA]</scope>
    <source>
        <strain evidence="4">JCM 3296</strain>
    </source>
</reference>
<dbReference type="Pfam" id="PF03713">
    <property type="entry name" value="DUF305"/>
    <property type="match status" value="1"/>
</dbReference>
<comment type="caution">
    <text evidence="3">The sequence shown here is derived from an EMBL/GenBank/DDBJ whole genome shotgun (WGS) entry which is preliminary data.</text>
</comment>
<evidence type="ECO:0000259" key="2">
    <source>
        <dbReference type="Pfam" id="PF03713"/>
    </source>
</evidence>
<dbReference type="Proteomes" id="UP000649573">
    <property type="component" value="Unassembled WGS sequence"/>
</dbReference>
<dbReference type="Gene3D" id="1.20.1260.10">
    <property type="match status" value="1"/>
</dbReference>
<evidence type="ECO:0000313" key="4">
    <source>
        <dbReference type="Proteomes" id="UP000649573"/>
    </source>
</evidence>
<sequence length="200" mass="20879">MRRLVIAIAAAVLALAGCGGEAIVPPGQGGHGHGATSAAPPVPAASARFNDADVTFVQMMVDHLQLGISLSQVALAKATKQEAKDLAGAIDATQREELSMLKSWLKLWGKPETGGADLHAAHGGQPLLDDKVIDGTKEKSGAEFDLTFLNLMAGHQGAAVEMALTEKKDGSNPETMAYAERVATTRQGQISQMLKVISEQ</sequence>
<feature type="chain" id="PRO_5045396357" description="DUF305 domain-containing protein" evidence="1">
    <location>
        <begin position="23"/>
        <end position="200"/>
    </location>
</feature>
<proteinExistence type="predicted"/>
<dbReference type="EMBL" id="BMRE01000023">
    <property type="protein sequence ID" value="GGU51532.1"/>
    <property type="molecule type" value="Genomic_DNA"/>
</dbReference>
<feature type="domain" description="DUF305" evidence="2">
    <location>
        <begin position="53"/>
        <end position="195"/>
    </location>
</feature>
<evidence type="ECO:0000313" key="3">
    <source>
        <dbReference type="EMBL" id="GGU51532.1"/>
    </source>
</evidence>
<keyword evidence="1" id="KW-0732">Signal</keyword>
<dbReference type="InterPro" id="IPR012347">
    <property type="entry name" value="Ferritin-like"/>
</dbReference>
<evidence type="ECO:0000256" key="1">
    <source>
        <dbReference type="SAM" id="SignalP"/>
    </source>
</evidence>
<name>A0ABQ2UUH6_9PSEU</name>
<keyword evidence="4" id="KW-1185">Reference proteome</keyword>
<feature type="signal peptide" evidence="1">
    <location>
        <begin position="1"/>
        <end position="22"/>
    </location>
</feature>
<dbReference type="InterPro" id="IPR005183">
    <property type="entry name" value="DUF305_CopM-like"/>
</dbReference>
<organism evidence="3 4">
    <name type="scientific">Lentzea flava</name>
    <dbReference type="NCBI Taxonomy" id="103732"/>
    <lineage>
        <taxon>Bacteria</taxon>
        <taxon>Bacillati</taxon>
        <taxon>Actinomycetota</taxon>
        <taxon>Actinomycetes</taxon>
        <taxon>Pseudonocardiales</taxon>
        <taxon>Pseudonocardiaceae</taxon>
        <taxon>Lentzea</taxon>
    </lineage>
</organism>
<dbReference type="PANTHER" id="PTHR36933:SF1">
    <property type="entry name" value="SLL0788 PROTEIN"/>
    <property type="match status" value="1"/>
</dbReference>
<dbReference type="RefSeq" id="WP_189256185.1">
    <property type="nucleotide sequence ID" value="NZ_BMRE01000023.1"/>
</dbReference>
<gene>
    <name evidence="3" type="ORF">GCM10010178_50520</name>
</gene>
<accession>A0ABQ2UUH6</accession>